<dbReference type="RefSeq" id="XP_067920109.1">
    <property type="nucleotide sequence ID" value="XM_068067913.1"/>
</dbReference>
<dbReference type="OrthoDB" id="333313at2759"/>
<feature type="non-terminal residue" evidence="1">
    <location>
        <position position="140"/>
    </location>
</feature>
<dbReference type="AlphaFoldDB" id="A0A2C6KPJ8"/>
<keyword evidence="2" id="KW-1185">Reference proteome</keyword>
<name>A0A2C6KPJ8_9APIC</name>
<proteinExistence type="predicted"/>
<reference evidence="1 2" key="1">
    <citation type="journal article" date="2017" name="Int. J. Parasitol.">
        <title>The genome of the protozoan parasite Cystoisospora suis and a reverse vaccinology approach to identify vaccine candidates.</title>
        <authorList>
            <person name="Palmieri N."/>
            <person name="Shrestha A."/>
            <person name="Ruttkowski B."/>
            <person name="Beck T."/>
            <person name="Vogl C."/>
            <person name="Tomley F."/>
            <person name="Blake D.P."/>
            <person name="Joachim A."/>
        </authorList>
    </citation>
    <scope>NUCLEOTIDE SEQUENCE [LARGE SCALE GENOMIC DNA]</scope>
    <source>
        <strain evidence="1 2">Wien I</strain>
    </source>
</reference>
<dbReference type="Proteomes" id="UP000221165">
    <property type="component" value="Unassembled WGS sequence"/>
</dbReference>
<comment type="caution">
    <text evidence="1">The sequence shown here is derived from an EMBL/GenBank/DDBJ whole genome shotgun (WGS) entry which is preliminary data.</text>
</comment>
<sequence length="140" mass="15427">MRFGTFRNAYRSATRHFGSDVRYRRFYSITPPRNSISAVLPYLYTRTNPVTLRLEDQATDGSSSNLRQLFATSMSGGGSSLFSPASEMSALVCTAAYPSALAALFNRTQSDNIPRDAATSPSVWEIHTTCWSMLGLTTSH</sequence>
<evidence type="ECO:0000313" key="2">
    <source>
        <dbReference type="Proteomes" id="UP000221165"/>
    </source>
</evidence>
<organism evidence="1 2">
    <name type="scientific">Cystoisospora suis</name>
    <dbReference type="NCBI Taxonomy" id="483139"/>
    <lineage>
        <taxon>Eukaryota</taxon>
        <taxon>Sar</taxon>
        <taxon>Alveolata</taxon>
        <taxon>Apicomplexa</taxon>
        <taxon>Conoidasida</taxon>
        <taxon>Coccidia</taxon>
        <taxon>Eucoccidiorida</taxon>
        <taxon>Eimeriorina</taxon>
        <taxon>Sarcocystidae</taxon>
        <taxon>Cystoisospora</taxon>
    </lineage>
</organism>
<accession>A0A2C6KPJ8</accession>
<dbReference type="EMBL" id="MIGC01004173">
    <property type="protein sequence ID" value="PHJ18402.1"/>
    <property type="molecule type" value="Genomic_DNA"/>
</dbReference>
<gene>
    <name evidence="1" type="ORF">CSUI_007769</name>
</gene>
<protein>
    <submittedName>
        <fullName evidence="1">Uncharacterized protein</fullName>
    </submittedName>
</protein>
<dbReference type="GeneID" id="94431124"/>
<evidence type="ECO:0000313" key="1">
    <source>
        <dbReference type="EMBL" id="PHJ18402.1"/>
    </source>
</evidence>
<dbReference type="VEuPathDB" id="ToxoDB:CSUI_007769"/>